<accession>A0ABX5XMV5</accession>
<evidence type="ECO:0000256" key="1">
    <source>
        <dbReference type="SAM" id="MobiDB-lite"/>
    </source>
</evidence>
<dbReference type="InterPro" id="IPR011990">
    <property type="entry name" value="TPR-like_helical_dom_sf"/>
</dbReference>
<evidence type="ECO:0008006" key="5">
    <source>
        <dbReference type="Google" id="ProtNLM"/>
    </source>
</evidence>
<name>A0ABX5XMV5_9BACT</name>
<dbReference type="PROSITE" id="PS51257">
    <property type="entry name" value="PROKAR_LIPOPROTEIN"/>
    <property type="match status" value="1"/>
</dbReference>
<evidence type="ECO:0000313" key="4">
    <source>
        <dbReference type="Proteomes" id="UP000318081"/>
    </source>
</evidence>
<feature type="region of interest" description="Disordered" evidence="1">
    <location>
        <begin position="363"/>
        <end position="410"/>
    </location>
</feature>
<sequence length="424" mass="46470">MRVPAMVPRIWFTLAWLSMAVITAGCAGGPQEIVGKDSKLHRYVDDGREAYNEGDLDEAEKKYRQALMRAWAIDDPYESGTVAYNLAACLTSQAEYLEASDWLVDARVELCRAGASTGNTWLLSAEIAITQSRFQDADRFVNYAAMTCPPCDIVDTCCLCGPAGDCADAPCRDCCVVRLPVVGDKLNERQQEDRCRSGYEARIELARARLAAKQLDLGGAKSHLARACALSIESCDLSLHADRHDVAALVHDLEANFLQAGAHRDREVQLLRCIGHYREIPNVLDAAAQSYRSAERLDLAVDRIIRSARIRLARGDIESAWQRIRHAGELATMCGCEAVEIRLSLTAKLIRELLADKTELLGKEAAGEETPPEDAPDEETPVDESGILRDGSPLSLDPPQQAASRPLDQLSDWIHASGIGDLVD</sequence>
<reference evidence="3 4" key="1">
    <citation type="submission" date="2019-02" db="EMBL/GenBank/DDBJ databases">
        <title>Deep-cultivation of Planctomycetes and their phenomic and genomic characterization uncovers novel biology.</title>
        <authorList>
            <person name="Wiegand S."/>
            <person name="Jogler M."/>
            <person name="Boedeker C."/>
            <person name="Pinto D."/>
            <person name="Vollmers J."/>
            <person name="Rivas-Marin E."/>
            <person name="Kohn T."/>
            <person name="Peeters S.H."/>
            <person name="Heuer A."/>
            <person name="Rast P."/>
            <person name="Oberbeckmann S."/>
            <person name="Bunk B."/>
            <person name="Jeske O."/>
            <person name="Meyerdierks A."/>
            <person name="Storesund J.E."/>
            <person name="Kallscheuer N."/>
            <person name="Luecker S."/>
            <person name="Lage O.M."/>
            <person name="Pohl T."/>
            <person name="Merkel B.J."/>
            <person name="Hornburger P."/>
            <person name="Mueller R.-W."/>
            <person name="Bruemmer F."/>
            <person name="Labrenz M."/>
            <person name="Spormann A.M."/>
            <person name="Op den Camp H."/>
            <person name="Overmann J."/>
            <person name="Amann R."/>
            <person name="Jetten M.S.M."/>
            <person name="Mascher T."/>
            <person name="Medema M.H."/>
            <person name="Devos D.P."/>
            <person name="Kaster A.-K."/>
            <person name="Ovreas L."/>
            <person name="Rohde M."/>
            <person name="Galperin M.Y."/>
            <person name="Jogler C."/>
        </authorList>
    </citation>
    <scope>NUCLEOTIDE SEQUENCE [LARGE SCALE GENOMIC DNA]</scope>
    <source>
        <strain evidence="3 4">TBK1r</strain>
    </source>
</reference>
<evidence type="ECO:0000256" key="2">
    <source>
        <dbReference type="SAM" id="SignalP"/>
    </source>
</evidence>
<gene>
    <name evidence="3" type="ORF">TBK1r_22620</name>
</gene>
<keyword evidence="4" id="KW-1185">Reference proteome</keyword>
<dbReference type="Proteomes" id="UP000318081">
    <property type="component" value="Chromosome"/>
</dbReference>
<feature type="compositionally biased region" description="Acidic residues" evidence="1">
    <location>
        <begin position="370"/>
        <end position="382"/>
    </location>
</feature>
<protein>
    <recommendedName>
        <fullName evidence="5">Tetratricopeptide repeat protein</fullName>
    </recommendedName>
</protein>
<dbReference type="Gene3D" id="1.25.40.10">
    <property type="entry name" value="Tetratricopeptide repeat domain"/>
    <property type="match status" value="1"/>
</dbReference>
<dbReference type="SUPFAM" id="SSF48452">
    <property type="entry name" value="TPR-like"/>
    <property type="match status" value="1"/>
</dbReference>
<feature type="signal peptide" evidence="2">
    <location>
        <begin position="1"/>
        <end position="20"/>
    </location>
</feature>
<organism evidence="3 4">
    <name type="scientific">Stieleria magnilauensis</name>
    <dbReference type="NCBI Taxonomy" id="2527963"/>
    <lineage>
        <taxon>Bacteria</taxon>
        <taxon>Pseudomonadati</taxon>
        <taxon>Planctomycetota</taxon>
        <taxon>Planctomycetia</taxon>
        <taxon>Pirellulales</taxon>
        <taxon>Pirellulaceae</taxon>
        <taxon>Stieleria</taxon>
    </lineage>
</organism>
<feature type="chain" id="PRO_5046129956" description="Tetratricopeptide repeat protein" evidence="2">
    <location>
        <begin position="21"/>
        <end position="424"/>
    </location>
</feature>
<evidence type="ECO:0000313" key="3">
    <source>
        <dbReference type="EMBL" id="QDV83324.1"/>
    </source>
</evidence>
<keyword evidence="2" id="KW-0732">Signal</keyword>
<dbReference type="EMBL" id="CP036432">
    <property type="protein sequence ID" value="QDV83324.1"/>
    <property type="molecule type" value="Genomic_DNA"/>
</dbReference>
<proteinExistence type="predicted"/>